<dbReference type="Proteomes" id="UP000719766">
    <property type="component" value="Unassembled WGS sequence"/>
</dbReference>
<evidence type="ECO:0000313" key="1">
    <source>
        <dbReference type="EMBL" id="KAG1796917.1"/>
    </source>
</evidence>
<accession>A0A9P7DK90</accession>
<dbReference type="RefSeq" id="XP_041162188.1">
    <property type="nucleotide sequence ID" value="XM_041306228.1"/>
</dbReference>
<gene>
    <name evidence="1" type="ORF">HD556DRAFT_1441090</name>
</gene>
<evidence type="ECO:0000313" key="2">
    <source>
        <dbReference type="Proteomes" id="UP000719766"/>
    </source>
</evidence>
<dbReference type="GeneID" id="64599992"/>
<dbReference type="OrthoDB" id="2614496at2759"/>
<dbReference type="AlphaFoldDB" id="A0A9P7DK90"/>
<sequence length="204" mass="23060">MPSERRNTLRKSKGIHDLTLHECGVLVDALKDNVLSLQYFTTNDACRRLLASCDPIIYGKAPGPDPYCTHICHQFVDSYIDWNRHCHLMLYNTSPAPSRTHPGPSHHYITLHETSPMPYHLIPSHHHKLHMFVEVPLPPPSWRFFAAQQSATADNMMQQPPSPVSASRADTRELILAIVCLTQNSTMTDGTVNKFDKLVGLQEN</sequence>
<organism evidence="1 2">
    <name type="scientific">Suillus plorans</name>
    <dbReference type="NCBI Taxonomy" id="116603"/>
    <lineage>
        <taxon>Eukaryota</taxon>
        <taxon>Fungi</taxon>
        <taxon>Dikarya</taxon>
        <taxon>Basidiomycota</taxon>
        <taxon>Agaricomycotina</taxon>
        <taxon>Agaricomycetes</taxon>
        <taxon>Agaricomycetidae</taxon>
        <taxon>Boletales</taxon>
        <taxon>Suillineae</taxon>
        <taxon>Suillaceae</taxon>
        <taxon>Suillus</taxon>
    </lineage>
</organism>
<dbReference type="EMBL" id="JABBWE010000017">
    <property type="protein sequence ID" value="KAG1796917.1"/>
    <property type="molecule type" value="Genomic_DNA"/>
</dbReference>
<protein>
    <submittedName>
        <fullName evidence="1">Uncharacterized protein</fullName>
    </submittedName>
</protein>
<name>A0A9P7DK90_9AGAM</name>
<reference evidence="1" key="1">
    <citation type="journal article" date="2020" name="New Phytol.">
        <title>Comparative genomics reveals dynamic genome evolution in host specialist ectomycorrhizal fungi.</title>
        <authorList>
            <person name="Lofgren L.A."/>
            <person name="Nguyen N.H."/>
            <person name="Vilgalys R."/>
            <person name="Ruytinx J."/>
            <person name="Liao H.L."/>
            <person name="Branco S."/>
            <person name="Kuo A."/>
            <person name="LaButti K."/>
            <person name="Lipzen A."/>
            <person name="Andreopoulos W."/>
            <person name="Pangilinan J."/>
            <person name="Riley R."/>
            <person name="Hundley H."/>
            <person name="Na H."/>
            <person name="Barry K."/>
            <person name="Grigoriev I.V."/>
            <person name="Stajich J.E."/>
            <person name="Kennedy P.G."/>
        </authorList>
    </citation>
    <scope>NUCLEOTIDE SEQUENCE</scope>
    <source>
        <strain evidence="1">S12</strain>
    </source>
</reference>
<comment type="caution">
    <text evidence="1">The sequence shown here is derived from an EMBL/GenBank/DDBJ whole genome shotgun (WGS) entry which is preliminary data.</text>
</comment>
<keyword evidence="2" id="KW-1185">Reference proteome</keyword>
<proteinExistence type="predicted"/>